<dbReference type="PANTHER" id="PTHR17408:SF0">
    <property type="entry name" value="HISTONE RNA HAIRPIN-BINDING PROTEIN"/>
    <property type="match status" value="1"/>
</dbReference>
<dbReference type="GO" id="GO:0051028">
    <property type="term" value="P:mRNA transport"/>
    <property type="evidence" value="ECO:0007669"/>
    <property type="project" value="TreeGrafter"/>
</dbReference>
<proteinExistence type="inferred from homology"/>
<keyword evidence="2" id="KW-0694">RNA-binding</keyword>
<feature type="domain" description="Histone RNA hairpin-binding protein RNA-binding" evidence="4">
    <location>
        <begin position="174"/>
        <end position="241"/>
    </location>
</feature>
<dbReference type="EMBL" id="NCKV01002285">
    <property type="protein sequence ID" value="RWS27046.1"/>
    <property type="molecule type" value="Genomic_DNA"/>
</dbReference>
<dbReference type="GO" id="GO:0007076">
    <property type="term" value="P:mitotic chromosome condensation"/>
    <property type="evidence" value="ECO:0007669"/>
    <property type="project" value="UniProtKB-ARBA"/>
</dbReference>
<dbReference type="Gene3D" id="1.10.8.1120">
    <property type="entry name" value="Histone RNA hairpin-binding protein RNA-binding domain"/>
    <property type="match status" value="1"/>
</dbReference>
<dbReference type="InterPro" id="IPR038294">
    <property type="entry name" value="SLBP_RNA_bind_sf"/>
</dbReference>
<dbReference type="GO" id="GO:0006398">
    <property type="term" value="P:mRNA 3'-end processing by stem-loop binding and cleavage"/>
    <property type="evidence" value="ECO:0007669"/>
    <property type="project" value="TreeGrafter"/>
</dbReference>
<comment type="similarity">
    <text evidence="1">Belongs to the SLBP family.</text>
</comment>
<dbReference type="STRING" id="299467.A0A443SHP8"/>
<sequence>MSSNEQLPPVQYTEIRRKRFRDKTEHNSRRNLFGKTRQTNCPEVCRENNRQRSRSPQKIKTICESSDPIVSSSPKTTSSGVGSSIKSASKSFLRNITNRSWTELLDEDEDEFWTKLSEANSERSSIHDSLDEIEDNADKEVKSEADALKKEKACNSRNAMSSPIKRRRMEFETDLRNLDRKQKQIDYGKNTIGYQNYLKSVPKFKRTHNDMNTPNKYYKYSRRSWDQQIKIWRKFLHKYDPPELHDVSEIDMDVSDFMSDITFSSPTHSRSEKSGKSSPFSIVSMDEFPPLTPDLILSPDRKKEKTAERTNVAIFADIDDSTLTAEKVNKVAIPIISAVPSEILDDEAANLDACVTLKPNTVGSTPAPAVTVNETTQAGEVDESTLGEDFYKNFKIDVSLKADAKRE</sequence>
<dbReference type="AlphaFoldDB" id="A0A443SHP8"/>
<feature type="region of interest" description="Disordered" evidence="3">
    <location>
        <begin position="1"/>
        <end position="85"/>
    </location>
</feature>
<dbReference type="OrthoDB" id="265795at2759"/>
<reference evidence="5 6" key="1">
    <citation type="journal article" date="2018" name="Gigascience">
        <title>Genomes of trombidid mites reveal novel predicted allergens and laterally-transferred genes associated with secondary metabolism.</title>
        <authorList>
            <person name="Dong X."/>
            <person name="Chaisiri K."/>
            <person name="Xia D."/>
            <person name="Armstrong S.D."/>
            <person name="Fang Y."/>
            <person name="Donnelly M.J."/>
            <person name="Kadowaki T."/>
            <person name="McGarry J.W."/>
            <person name="Darby A.C."/>
            <person name="Makepeace B.L."/>
        </authorList>
    </citation>
    <scope>NUCLEOTIDE SEQUENCE [LARGE SCALE GENOMIC DNA]</scope>
    <source>
        <strain evidence="5">UoL-UT</strain>
    </source>
</reference>
<evidence type="ECO:0000313" key="6">
    <source>
        <dbReference type="Proteomes" id="UP000288716"/>
    </source>
</evidence>
<keyword evidence="6" id="KW-1185">Reference proteome</keyword>
<protein>
    <submittedName>
        <fullName evidence="5">Histone RNA hairpin-binding protein-like isoform X1</fullName>
    </submittedName>
</protein>
<dbReference type="Proteomes" id="UP000288716">
    <property type="component" value="Unassembled WGS sequence"/>
</dbReference>
<feature type="compositionally biased region" description="Polar residues" evidence="3">
    <location>
        <begin position="68"/>
        <end position="77"/>
    </location>
</feature>
<evidence type="ECO:0000313" key="5">
    <source>
        <dbReference type="EMBL" id="RWS27046.1"/>
    </source>
</evidence>
<comment type="caution">
    <text evidence="5">The sequence shown here is derived from an EMBL/GenBank/DDBJ whole genome shotgun (WGS) entry which is preliminary data.</text>
</comment>
<dbReference type="FunFam" id="1.10.8.1120:FF:000001">
    <property type="entry name" value="Histone RNA hairpin-binding protein-like"/>
    <property type="match status" value="1"/>
</dbReference>
<evidence type="ECO:0000256" key="2">
    <source>
        <dbReference type="ARBA" id="ARBA00022884"/>
    </source>
</evidence>
<evidence type="ECO:0000256" key="3">
    <source>
        <dbReference type="SAM" id="MobiDB-lite"/>
    </source>
</evidence>
<dbReference type="InterPro" id="IPR029344">
    <property type="entry name" value="SLBP_RNA_bind"/>
</dbReference>
<organism evidence="5 6">
    <name type="scientific">Leptotrombidium deliense</name>
    <dbReference type="NCBI Taxonomy" id="299467"/>
    <lineage>
        <taxon>Eukaryota</taxon>
        <taxon>Metazoa</taxon>
        <taxon>Ecdysozoa</taxon>
        <taxon>Arthropoda</taxon>
        <taxon>Chelicerata</taxon>
        <taxon>Arachnida</taxon>
        <taxon>Acari</taxon>
        <taxon>Acariformes</taxon>
        <taxon>Trombidiformes</taxon>
        <taxon>Prostigmata</taxon>
        <taxon>Anystina</taxon>
        <taxon>Parasitengona</taxon>
        <taxon>Trombiculoidea</taxon>
        <taxon>Trombiculidae</taxon>
        <taxon>Leptotrombidium</taxon>
    </lineage>
</organism>
<evidence type="ECO:0000256" key="1">
    <source>
        <dbReference type="ARBA" id="ARBA00006151"/>
    </source>
</evidence>
<accession>A0A443SHP8</accession>
<dbReference type="GO" id="GO:0003729">
    <property type="term" value="F:mRNA binding"/>
    <property type="evidence" value="ECO:0007669"/>
    <property type="project" value="InterPro"/>
</dbReference>
<dbReference type="PANTHER" id="PTHR17408">
    <property type="entry name" value="HISTONE RNA HAIRPIN-BINDING PROTEIN"/>
    <property type="match status" value="1"/>
</dbReference>
<dbReference type="Pfam" id="PF15247">
    <property type="entry name" value="SLBP_RNA_bind"/>
    <property type="match status" value="1"/>
</dbReference>
<dbReference type="GO" id="GO:0071204">
    <property type="term" value="C:histone pre-mRNA 3'end processing complex"/>
    <property type="evidence" value="ECO:0007669"/>
    <property type="project" value="TreeGrafter"/>
</dbReference>
<evidence type="ECO:0000259" key="4">
    <source>
        <dbReference type="Pfam" id="PF15247"/>
    </source>
</evidence>
<dbReference type="GO" id="GO:0005737">
    <property type="term" value="C:cytoplasm"/>
    <property type="evidence" value="ECO:0007669"/>
    <property type="project" value="TreeGrafter"/>
</dbReference>
<dbReference type="VEuPathDB" id="VectorBase:LDEU004994"/>
<name>A0A443SHP8_9ACAR</name>
<dbReference type="InterPro" id="IPR026502">
    <property type="entry name" value="SLBP1/SLBP2"/>
</dbReference>
<dbReference type="GO" id="GO:0071207">
    <property type="term" value="F:histone pre-mRNA stem-loop binding"/>
    <property type="evidence" value="ECO:0007669"/>
    <property type="project" value="TreeGrafter"/>
</dbReference>
<gene>
    <name evidence="5" type="ORF">B4U80_08403</name>
</gene>